<protein>
    <submittedName>
        <fullName evidence="1">Uncharacterized protein</fullName>
    </submittedName>
</protein>
<dbReference type="VEuPathDB" id="FungiDB:HpaG810614"/>
<sequence>MGMIQRRVAQNASVHRDKASYVGSSGTLMIGYVHAIGHKTSETYESELLHQLQNSSWRVSTDK</sequence>
<dbReference type="InParanoid" id="M4BVS0"/>
<reference evidence="2" key="1">
    <citation type="journal article" date="2010" name="Science">
        <title>Signatures of adaptation to obligate biotrophy in the Hyaloperonospora arabidopsidis genome.</title>
        <authorList>
            <person name="Baxter L."/>
            <person name="Tripathy S."/>
            <person name="Ishaque N."/>
            <person name="Boot N."/>
            <person name="Cabral A."/>
            <person name="Kemen E."/>
            <person name="Thines M."/>
            <person name="Ah-Fong A."/>
            <person name="Anderson R."/>
            <person name="Badejoko W."/>
            <person name="Bittner-Eddy P."/>
            <person name="Boore J.L."/>
            <person name="Chibucos M.C."/>
            <person name="Coates M."/>
            <person name="Dehal P."/>
            <person name="Delehaunty K."/>
            <person name="Dong S."/>
            <person name="Downton P."/>
            <person name="Dumas B."/>
            <person name="Fabro G."/>
            <person name="Fronick C."/>
            <person name="Fuerstenberg S.I."/>
            <person name="Fulton L."/>
            <person name="Gaulin E."/>
            <person name="Govers F."/>
            <person name="Hughes L."/>
            <person name="Humphray S."/>
            <person name="Jiang R.H."/>
            <person name="Judelson H."/>
            <person name="Kamoun S."/>
            <person name="Kyung K."/>
            <person name="Meijer H."/>
            <person name="Minx P."/>
            <person name="Morris P."/>
            <person name="Nelson J."/>
            <person name="Phuntumart V."/>
            <person name="Qutob D."/>
            <person name="Rehmany A."/>
            <person name="Rougon-Cardoso A."/>
            <person name="Ryden P."/>
            <person name="Torto-Alalibo T."/>
            <person name="Studholme D."/>
            <person name="Wang Y."/>
            <person name="Win J."/>
            <person name="Wood J."/>
            <person name="Clifton S.W."/>
            <person name="Rogers J."/>
            <person name="Van den Ackerveken G."/>
            <person name="Jones J.D."/>
            <person name="McDowell J.M."/>
            <person name="Beynon J."/>
            <person name="Tyler B.M."/>
        </authorList>
    </citation>
    <scope>NUCLEOTIDE SEQUENCE [LARGE SCALE GENOMIC DNA]</scope>
    <source>
        <strain evidence="2">Emoy2</strain>
    </source>
</reference>
<accession>M4BVS0</accession>
<name>M4BVS0_HYAAE</name>
<dbReference type="AlphaFoldDB" id="M4BVS0"/>
<dbReference type="Proteomes" id="UP000011713">
    <property type="component" value="Unassembled WGS sequence"/>
</dbReference>
<dbReference type="EMBL" id="JH597986">
    <property type="status" value="NOT_ANNOTATED_CDS"/>
    <property type="molecule type" value="Genomic_DNA"/>
</dbReference>
<keyword evidence="2" id="KW-1185">Reference proteome</keyword>
<evidence type="ECO:0000313" key="2">
    <source>
        <dbReference type="Proteomes" id="UP000011713"/>
    </source>
</evidence>
<evidence type="ECO:0000313" key="1">
    <source>
        <dbReference type="EnsemblProtists" id="HpaP810614"/>
    </source>
</evidence>
<reference evidence="1" key="2">
    <citation type="submission" date="2015-06" db="UniProtKB">
        <authorList>
            <consortium name="EnsemblProtists"/>
        </authorList>
    </citation>
    <scope>IDENTIFICATION</scope>
    <source>
        <strain evidence="1">Emoy2</strain>
    </source>
</reference>
<dbReference type="HOGENOM" id="CLU_2890545_0_0_1"/>
<dbReference type="EnsemblProtists" id="HpaT810614">
    <property type="protein sequence ID" value="HpaP810614"/>
    <property type="gene ID" value="HpaG810614"/>
</dbReference>
<proteinExistence type="predicted"/>
<organism evidence="1 2">
    <name type="scientific">Hyaloperonospora arabidopsidis (strain Emoy2)</name>
    <name type="common">Downy mildew agent</name>
    <name type="synonym">Peronospora arabidopsidis</name>
    <dbReference type="NCBI Taxonomy" id="559515"/>
    <lineage>
        <taxon>Eukaryota</taxon>
        <taxon>Sar</taxon>
        <taxon>Stramenopiles</taxon>
        <taxon>Oomycota</taxon>
        <taxon>Peronosporomycetes</taxon>
        <taxon>Peronosporales</taxon>
        <taxon>Peronosporaceae</taxon>
        <taxon>Hyaloperonospora</taxon>
    </lineage>
</organism>